<dbReference type="InterPro" id="IPR046148">
    <property type="entry name" value="Septknot"/>
</dbReference>
<dbReference type="Proteomes" id="UP000190888">
    <property type="component" value="Unassembled WGS sequence"/>
</dbReference>
<dbReference type="PROSITE" id="PS51257">
    <property type="entry name" value="PROKAR_LIPOPROTEIN"/>
    <property type="match status" value="1"/>
</dbReference>
<gene>
    <name evidence="2" type="ORF">SAMN04488132_11458</name>
</gene>
<dbReference type="AlphaFoldDB" id="A0A1T4RTG6"/>
<feature type="domain" description="7(1) septoil knot" evidence="1">
    <location>
        <begin position="32"/>
        <end position="114"/>
    </location>
</feature>
<dbReference type="STRING" id="413434.SAMN04488132_11458"/>
<protein>
    <recommendedName>
        <fullName evidence="1">7(1) septoil knot domain-containing protein</fullName>
    </recommendedName>
</protein>
<dbReference type="OrthoDB" id="1123290at2"/>
<name>A0A1T4RTG6_9BACT</name>
<dbReference type="Pfam" id="PF19647">
    <property type="entry name" value="Septknot"/>
    <property type="match status" value="1"/>
</dbReference>
<evidence type="ECO:0000259" key="1">
    <source>
        <dbReference type="Pfam" id="PF19647"/>
    </source>
</evidence>
<sequence>MYQKPMSSSALLLGRTFLFVVFSQLLLACASAQMISPVKKEEAKISVAIVDDVKNADLKVFRTDPQHKDLNRNSGFWSITEGTPTGAIKIYWTNDSTTADLKIRLVMDPADAGWINKAKKKLLKQ</sequence>
<keyword evidence="3" id="KW-1185">Reference proteome</keyword>
<evidence type="ECO:0000313" key="3">
    <source>
        <dbReference type="Proteomes" id="UP000190888"/>
    </source>
</evidence>
<reference evidence="2 3" key="1">
    <citation type="submission" date="2017-02" db="EMBL/GenBank/DDBJ databases">
        <authorList>
            <person name="Peterson S.W."/>
        </authorList>
    </citation>
    <scope>NUCLEOTIDE SEQUENCE [LARGE SCALE GENOMIC DNA]</scope>
    <source>
        <strain evidence="2 3">DSM 22335</strain>
    </source>
</reference>
<evidence type="ECO:0000313" key="2">
    <source>
        <dbReference type="EMBL" id="SKA19048.1"/>
    </source>
</evidence>
<proteinExistence type="predicted"/>
<dbReference type="EMBL" id="FUWH01000014">
    <property type="protein sequence ID" value="SKA19048.1"/>
    <property type="molecule type" value="Genomic_DNA"/>
</dbReference>
<accession>A0A1T4RTG6</accession>
<organism evidence="2 3">
    <name type="scientific">Sediminibacterium ginsengisoli</name>
    <dbReference type="NCBI Taxonomy" id="413434"/>
    <lineage>
        <taxon>Bacteria</taxon>
        <taxon>Pseudomonadati</taxon>
        <taxon>Bacteroidota</taxon>
        <taxon>Chitinophagia</taxon>
        <taxon>Chitinophagales</taxon>
        <taxon>Chitinophagaceae</taxon>
        <taxon>Sediminibacterium</taxon>
    </lineage>
</organism>
<dbReference type="RefSeq" id="WP_139367225.1">
    <property type="nucleotide sequence ID" value="NZ_FUWH01000014.1"/>
</dbReference>